<dbReference type="GO" id="GO:0008198">
    <property type="term" value="F:ferrous iron binding"/>
    <property type="evidence" value="ECO:0007669"/>
    <property type="project" value="InterPro"/>
</dbReference>
<reference evidence="7 8" key="1">
    <citation type="submission" date="2015-07" db="EMBL/GenBank/DDBJ databases">
        <title>The genome of the fungus Escovopsis weberi, a specialized disease agent of ant agriculture.</title>
        <authorList>
            <person name="de Man T.J."/>
            <person name="Stajich J.E."/>
            <person name="Kubicek C.P."/>
            <person name="Chenthamara K."/>
            <person name="Atanasova L."/>
            <person name="Druzhinina I.S."/>
            <person name="Birnbaum S."/>
            <person name="Barribeau S.M."/>
            <person name="Teiling C."/>
            <person name="Suen G."/>
            <person name="Currie C."/>
            <person name="Gerardo N.M."/>
        </authorList>
    </citation>
    <scope>NUCLEOTIDE SEQUENCE [LARGE SCALE GENOMIC DNA]</scope>
</reference>
<dbReference type="PIRSF" id="PIRSF006157">
    <property type="entry name" value="Doxgns_DODA"/>
    <property type="match status" value="1"/>
</dbReference>
<evidence type="ECO:0000256" key="2">
    <source>
        <dbReference type="ARBA" id="ARBA00007581"/>
    </source>
</evidence>
<dbReference type="Pfam" id="PF02900">
    <property type="entry name" value="LigB"/>
    <property type="match status" value="1"/>
</dbReference>
<dbReference type="OrthoDB" id="7396853at2759"/>
<evidence type="ECO:0000313" key="8">
    <source>
        <dbReference type="Proteomes" id="UP000053831"/>
    </source>
</evidence>
<dbReference type="EMBL" id="LGSR01000013">
    <property type="protein sequence ID" value="KOS20765.1"/>
    <property type="molecule type" value="Genomic_DNA"/>
</dbReference>
<keyword evidence="5" id="KW-0560">Oxidoreductase</keyword>
<keyword evidence="4" id="KW-0862">Zinc</keyword>
<comment type="similarity">
    <text evidence="2">Belongs to the DODA-type extradiol aromatic ring-opening dioxygenase family.</text>
</comment>
<evidence type="ECO:0000256" key="5">
    <source>
        <dbReference type="ARBA" id="ARBA00023002"/>
    </source>
</evidence>
<sequence length="291" mass="29821">MPVGPVIALSHGGGPMPLLGDPAHAAITASLRTRVPALLGLDSSTPPRAIILITAHWRTPSPRISSAPSPPLLYDYHGFPAPAYALRYPAPGDPQLARDVAAALAAAGFAPALDPDRGWDHGVFVPMLLAAPAARVPIVQVSVLAGDDAADHLRMGAALHGLRADGVAVLGSGFASLHNFAAFAGLRAGGDGARAWARRVDAWNAALEGALGAGGNGGAGGAAEGRDDEALRGWREMPHAWDVHPAGQAEHLMPLMVCAGAAMEGEAAASYEDEFQGVKIKTFYWGADLAA</sequence>
<evidence type="ECO:0000256" key="3">
    <source>
        <dbReference type="ARBA" id="ARBA00022723"/>
    </source>
</evidence>
<dbReference type="Proteomes" id="UP000053831">
    <property type="component" value="Unassembled WGS sequence"/>
</dbReference>
<evidence type="ECO:0000313" key="7">
    <source>
        <dbReference type="EMBL" id="KOS20765.1"/>
    </source>
</evidence>
<comment type="caution">
    <text evidence="7">The sequence shown here is derived from an EMBL/GenBank/DDBJ whole genome shotgun (WGS) entry which is preliminary data.</text>
</comment>
<evidence type="ECO:0000256" key="1">
    <source>
        <dbReference type="ARBA" id="ARBA00001947"/>
    </source>
</evidence>
<organism evidence="7 8">
    <name type="scientific">Escovopsis weberi</name>
    <dbReference type="NCBI Taxonomy" id="150374"/>
    <lineage>
        <taxon>Eukaryota</taxon>
        <taxon>Fungi</taxon>
        <taxon>Dikarya</taxon>
        <taxon>Ascomycota</taxon>
        <taxon>Pezizomycotina</taxon>
        <taxon>Sordariomycetes</taxon>
        <taxon>Hypocreomycetidae</taxon>
        <taxon>Hypocreales</taxon>
        <taxon>Hypocreaceae</taxon>
        <taxon>Escovopsis</taxon>
    </lineage>
</organism>
<feature type="domain" description="Extradiol ring-cleavage dioxygenase class III enzyme subunit B" evidence="6">
    <location>
        <begin position="46"/>
        <end position="262"/>
    </location>
</feature>
<dbReference type="PANTHER" id="PTHR30096">
    <property type="entry name" value="4,5-DOPA DIOXYGENASE EXTRADIOL-LIKE PROTEIN"/>
    <property type="match status" value="1"/>
</dbReference>
<name>A0A0M9VVA2_ESCWE</name>
<evidence type="ECO:0000259" key="6">
    <source>
        <dbReference type="Pfam" id="PF02900"/>
    </source>
</evidence>
<gene>
    <name evidence="7" type="ORF">ESCO_004375</name>
</gene>
<dbReference type="GO" id="GO:0008270">
    <property type="term" value="F:zinc ion binding"/>
    <property type="evidence" value="ECO:0007669"/>
    <property type="project" value="InterPro"/>
</dbReference>
<dbReference type="InterPro" id="IPR004183">
    <property type="entry name" value="Xdiol_dOase_suB"/>
</dbReference>
<dbReference type="STRING" id="150374.A0A0M9VVA2"/>
<accession>A0A0M9VVA2</accession>
<dbReference type="CDD" id="cd07363">
    <property type="entry name" value="45_DOPA_Dioxygenase"/>
    <property type="match status" value="1"/>
</dbReference>
<dbReference type="PANTHER" id="PTHR30096:SF0">
    <property type="entry name" value="4,5-DOPA DIOXYGENASE EXTRADIOL-LIKE PROTEIN"/>
    <property type="match status" value="1"/>
</dbReference>
<evidence type="ECO:0000256" key="4">
    <source>
        <dbReference type="ARBA" id="ARBA00022833"/>
    </source>
</evidence>
<proteinExistence type="inferred from homology"/>
<comment type="cofactor">
    <cofactor evidence="1">
        <name>Zn(2+)</name>
        <dbReference type="ChEBI" id="CHEBI:29105"/>
    </cofactor>
</comment>
<protein>
    <recommendedName>
        <fullName evidence="6">Extradiol ring-cleavage dioxygenase class III enzyme subunit B domain-containing protein</fullName>
    </recommendedName>
</protein>
<keyword evidence="3" id="KW-0479">Metal-binding</keyword>
<dbReference type="InterPro" id="IPR014436">
    <property type="entry name" value="Extradiol_dOase_DODA"/>
</dbReference>
<dbReference type="SUPFAM" id="SSF53213">
    <property type="entry name" value="LigB-like"/>
    <property type="match status" value="1"/>
</dbReference>
<dbReference type="AlphaFoldDB" id="A0A0M9VVA2"/>
<keyword evidence="8" id="KW-1185">Reference proteome</keyword>
<dbReference type="Gene3D" id="3.40.830.10">
    <property type="entry name" value="LigB-like"/>
    <property type="match status" value="1"/>
</dbReference>
<dbReference type="GO" id="GO:0016702">
    <property type="term" value="F:oxidoreductase activity, acting on single donors with incorporation of molecular oxygen, incorporation of two atoms of oxygen"/>
    <property type="evidence" value="ECO:0007669"/>
    <property type="project" value="UniProtKB-ARBA"/>
</dbReference>